<dbReference type="EC" id="2.7.1.24" evidence="3 4"/>
<comment type="subcellular location">
    <subcellularLocation>
        <location evidence="3">Cytoplasm</location>
    </subcellularLocation>
</comment>
<accession>A0ABP9CRJ5</accession>
<dbReference type="PANTHER" id="PTHR10695">
    <property type="entry name" value="DEPHOSPHO-COA KINASE-RELATED"/>
    <property type="match status" value="1"/>
</dbReference>
<organism evidence="5 6">
    <name type="scientific">Tomitella cavernea</name>
    <dbReference type="NCBI Taxonomy" id="1387982"/>
    <lineage>
        <taxon>Bacteria</taxon>
        <taxon>Bacillati</taxon>
        <taxon>Actinomycetota</taxon>
        <taxon>Actinomycetes</taxon>
        <taxon>Mycobacteriales</taxon>
        <taxon>Tomitella</taxon>
    </lineage>
</organism>
<evidence type="ECO:0000256" key="2">
    <source>
        <dbReference type="ARBA" id="ARBA00022840"/>
    </source>
</evidence>
<keyword evidence="3" id="KW-0808">Transferase</keyword>
<dbReference type="EMBL" id="BAABKQ010000001">
    <property type="protein sequence ID" value="GAA4817216.1"/>
    <property type="molecule type" value="Genomic_DNA"/>
</dbReference>
<dbReference type="Proteomes" id="UP001500839">
    <property type="component" value="Unassembled WGS sequence"/>
</dbReference>
<dbReference type="SUPFAM" id="SSF52540">
    <property type="entry name" value="P-loop containing nucleoside triphosphate hydrolases"/>
    <property type="match status" value="1"/>
</dbReference>
<keyword evidence="3" id="KW-0173">Coenzyme A biosynthesis</keyword>
<evidence type="ECO:0000256" key="3">
    <source>
        <dbReference type="HAMAP-Rule" id="MF_00376"/>
    </source>
</evidence>
<dbReference type="Pfam" id="PF01121">
    <property type="entry name" value="CoaE"/>
    <property type="match status" value="1"/>
</dbReference>
<evidence type="ECO:0000256" key="4">
    <source>
        <dbReference type="NCBIfam" id="TIGR00152"/>
    </source>
</evidence>
<keyword evidence="6" id="KW-1185">Reference proteome</keyword>
<comment type="catalytic activity">
    <reaction evidence="3">
        <text>3'-dephospho-CoA + ATP = ADP + CoA + H(+)</text>
        <dbReference type="Rhea" id="RHEA:18245"/>
        <dbReference type="ChEBI" id="CHEBI:15378"/>
        <dbReference type="ChEBI" id="CHEBI:30616"/>
        <dbReference type="ChEBI" id="CHEBI:57287"/>
        <dbReference type="ChEBI" id="CHEBI:57328"/>
        <dbReference type="ChEBI" id="CHEBI:456216"/>
        <dbReference type="EC" id="2.7.1.24"/>
    </reaction>
</comment>
<name>A0ABP9CRJ5_9ACTN</name>
<keyword evidence="2 3" id="KW-0067">ATP-binding</keyword>
<dbReference type="InterPro" id="IPR027417">
    <property type="entry name" value="P-loop_NTPase"/>
</dbReference>
<dbReference type="PROSITE" id="PS51219">
    <property type="entry name" value="DPCK"/>
    <property type="match status" value="1"/>
</dbReference>
<evidence type="ECO:0000256" key="1">
    <source>
        <dbReference type="ARBA" id="ARBA00022741"/>
    </source>
</evidence>
<dbReference type="Gene3D" id="3.40.50.300">
    <property type="entry name" value="P-loop containing nucleotide triphosphate hydrolases"/>
    <property type="match status" value="1"/>
</dbReference>
<dbReference type="InterPro" id="IPR001977">
    <property type="entry name" value="Depp_CoAkinase"/>
</dbReference>
<evidence type="ECO:0000313" key="5">
    <source>
        <dbReference type="EMBL" id="GAA4817216.1"/>
    </source>
</evidence>
<keyword evidence="1 3" id="KW-0547">Nucleotide-binding</keyword>
<dbReference type="CDD" id="cd02022">
    <property type="entry name" value="DPCK"/>
    <property type="match status" value="1"/>
</dbReference>
<evidence type="ECO:0000313" key="6">
    <source>
        <dbReference type="Proteomes" id="UP001500839"/>
    </source>
</evidence>
<comment type="caution">
    <text evidence="5">The sequence shown here is derived from an EMBL/GenBank/DDBJ whole genome shotgun (WGS) entry which is preliminary data.</text>
</comment>
<feature type="binding site" evidence="3">
    <location>
        <begin position="11"/>
        <end position="16"/>
    </location>
    <ligand>
        <name>ATP</name>
        <dbReference type="ChEBI" id="CHEBI:30616"/>
    </ligand>
</feature>
<protein>
    <recommendedName>
        <fullName evidence="3 4">Dephospho-CoA kinase</fullName>
        <ecNumber evidence="3 4">2.7.1.24</ecNumber>
    </recommendedName>
    <alternativeName>
        <fullName evidence="3">Dephosphocoenzyme A kinase</fullName>
    </alternativeName>
</protein>
<proteinExistence type="inferred from homology"/>
<comment type="function">
    <text evidence="3">Catalyzes the phosphorylation of the 3'-hydroxyl group of dephosphocoenzyme A to form coenzyme A.</text>
</comment>
<keyword evidence="3" id="KW-0418">Kinase</keyword>
<dbReference type="HAMAP" id="MF_00376">
    <property type="entry name" value="Dephospho_CoA_kinase"/>
    <property type="match status" value="1"/>
</dbReference>
<reference evidence="6" key="1">
    <citation type="journal article" date="2019" name="Int. J. Syst. Evol. Microbiol.">
        <title>The Global Catalogue of Microorganisms (GCM) 10K type strain sequencing project: providing services to taxonomists for standard genome sequencing and annotation.</title>
        <authorList>
            <consortium name="The Broad Institute Genomics Platform"/>
            <consortium name="The Broad Institute Genome Sequencing Center for Infectious Disease"/>
            <person name="Wu L."/>
            <person name="Ma J."/>
        </authorList>
    </citation>
    <scope>NUCLEOTIDE SEQUENCE [LARGE SCALE GENOMIC DNA]</scope>
    <source>
        <strain evidence="6">JCM 18542</strain>
    </source>
</reference>
<keyword evidence="3" id="KW-0963">Cytoplasm</keyword>
<dbReference type="NCBIfam" id="NF002879">
    <property type="entry name" value="PRK03333.1"/>
    <property type="match status" value="1"/>
</dbReference>
<dbReference type="PANTHER" id="PTHR10695:SF46">
    <property type="entry name" value="BIFUNCTIONAL COENZYME A SYNTHASE-RELATED"/>
    <property type="match status" value="1"/>
</dbReference>
<gene>
    <name evidence="3" type="primary">coaE</name>
    <name evidence="5" type="ORF">GCM10023353_24760</name>
</gene>
<comment type="similarity">
    <text evidence="3">Belongs to the CoaE family.</text>
</comment>
<sequence length="304" mass="30959">MLRVGLTGGIGAGKSTVAKVLARAGATVIDADAIAREVVEPGTRGLAELVSEFGGEILTGDGALDRPALASVAFADEASRLRLNAILHPLIGARTQEHIDAAPAGSIVVQDIPLLVEGAMGPLFHLVVVVDADEETRVSRLVGSRGLDEADARARIAAQATEDQRRAAADVWLDNSGPAGALDPAVGRLWEHRLEPFMRNLAAREAARPAPEAAVAANPDGAEGAARRLAQRLRAALGGDAAEVAAHANGAGVAATVRAAGDVTADVMADAMAERMRGAGLVRSGASRFRSADPGAPATVDVVA</sequence>
<comment type="pathway">
    <text evidence="3">Cofactor biosynthesis; coenzyme A biosynthesis; CoA from (R)-pantothenate: step 5/5.</text>
</comment>
<dbReference type="NCBIfam" id="TIGR00152">
    <property type="entry name" value="dephospho-CoA kinase"/>
    <property type="match status" value="1"/>
</dbReference>